<proteinExistence type="predicted"/>
<name>A0ABY9DV88_VITVI</name>
<dbReference type="EMBL" id="CP126665">
    <property type="protein sequence ID" value="WKA10884.1"/>
    <property type="molecule type" value="Genomic_DNA"/>
</dbReference>
<evidence type="ECO:0000313" key="3">
    <source>
        <dbReference type="Proteomes" id="UP001227230"/>
    </source>
</evidence>
<gene>
    <name evidence="2" type="ORF">VitviT2T_028432</name>
</gene>
<dbReference type="SUPFAM" id="SSF53383">
    <property type="entry name" value="PLP-dependent transferases"/>
    <property type="match status" value="1"/>
</dbReference>
<sequence>MQNAASSAMLVAGWVASDELCIREPLFNFTSPRKPDPKTAFCCWKCSHTGKVNRLWRWLNPTPQCCSACPFTRQFTAYCCWKCSHTGKVNCLWRWLNPTPQCCSACPFNRQFISPSYKVVASFPFYPVYQLQTDFFRSKDFQFQGDASVWKNNSDSTSNLIEFMTAPNNPDGQLNKAVLHGPYVKAIHDHAYYWPQFTAIPAPAE</sequence>
<dbReference type="Proteomes" id="UP001227230">
    <property type="component" value="Chromosome 18"/>
</dbReference>
<reference evidence="2 3" key="1">
    <citation type="journal article" date="2023" name="Hortic Res">
        <title>The complete reference genome for grapevine (Vitis vinifera L.) genetics and breeding.</title>
        <authorList>
            <person name="Shi X."/>
            <person name="Cao S."/>
            <person name="Wang X."/>
            <person name="Huang S."/>
            <person name="Wang Y."/>
            <person name="Liu Z."/>
            <person name="Liu W."/>
            <person name="Leng X."/>
            <person name="Peng Y."/>
            <person name="Wang N."/>
            <person name="Wang Y."/>
            <person name="Ma Z."/>
            <person name="Xu X."/>
            <person name="Zhang F."/>
            <person name="Xue H."/>
            <person name="Zhong H."/>
            <person name="Wang Y."/>
            <person name="Zhang K."/>
            <person name="Velt A."/>
            <person name="Avia K."/>
            <person name="Holtgrawe D."/>
            <person name="Grimplet J."/>
            <person name="Matus J.T."/>
            <person name="Ware D."/>
            <person name="Wu X."/>
            <person name="Wang H."/>
            <person name="Liu C."/>
            <person name="Fang Y."/>
            <person name="Rustenholz C."/>
            <person name="Cheng Z."/>
            <person name="Xiao H."/>
            <person name="Zhou Y."/>
        </authorList>
    </citation>
    <scope>NUCLEOTIDE SEQUENCE [LARGE SCALE GENOMIC DNA]</scope>
    <source>
        <strain evidence="3">cv. Pinot noir / PN40024</strain>
        <tissue evidence="2">Leaf</tissue>
    </source>
</reference>
<dbReference type="Gene3D" id="3.40.640.10">
    <property type="entry name" value="Type I PLP-dependent aspartate aminotransferase-like (Major domain)"/>
    <property type="match status" value="1"/>
</dbReference>
<organism evidence="2 3">
    <name type="scientific">Vitis vinifera</name>
    <name type="common">Grape</name>
    <dbReference type="NCBI Taxonomy" id="29760"/>
    <lineage>
        <taxon>Eukaryota</taxon>
        <taxon>Viridiplantae</taxon>
        <taxon>Streptophyta</taxon>
        <taxon>Embryophyta</taxon>
        <taxon>Tracheophyta</taxon>
        <taxon>Spermatophyta</taxon>
        <taxon>Magnoliopsida</taxon>
        <taxon>eudicotyledons</taxon>
        <taxon>Gunneridae</taxon>
        <taxon>Pentapetalae</taxon>
        <taxon>rosids</taxon>
        <taxon>Vitales</taxon>
        <taxon>Vitaceae</taxon>
        <taxon>Viteae</taxon>
        <taxon>Vitis</taxon>
    </lineage>
</organism>
<dbReference type="Pfam" id="PF04864">
    <property type="entry name" value="Alliinase_C"/>
    <property type="match status" value="1"/>
</dbReference>
<protein>
    <recommendedName>
        <fullName evidence="1">Alliinase C-terminal domain-containing protein</fullName>
    </recommendedName>
</protein>
<dbReference type="InterPro" id="IPR006948">
    <property type="entry name" value="Alliinase_C"/>
</dbReference>
<feature type="domain" description="Alliinase C-terminal" evidence="1">
    <location>
        <begin position="114"/>
        <end position="204"/>
    </location>
</feature>
<accession>A0ABY9DV88</accession>
<dbReference type="InterPro" id="IPR015424">
    <property type="entry name" value="PyrdxlP-dep_Trfase"/>
</dbReference>
<dbReference type="InterPro" id="IPR015421">
    <property type="entry name" value="PyrdxlP-dep_Trfase_major"/>
</dbReference>
<evidence type="ECO:0000259" key="1">
    <source>
        <dbReference type="Pfam" id="PF04864"/>
    </source>
</evidence>
<keyword evidence="3" id="KW-1185">Reference proteome</keyword>
<evidence type="ECO:0000313" key="2">
    <source>
        <dbReference type="EMBL" id="WKA10884.1"/>
    </source>
</evidence>